<dbReference type="Gene3D" id="2.30.30.30">
    <property type="match status" value="1"/>
</dbReference>
<evidence type="ECO:0000256" key="5">
    <source>
        <dbReference type="HAMAP-Rule" id="MF_01326"/>
    </source>
</evidence>
<keyword evidence="2 5" id="KW-0689">Ribosomal protein</keyword>
<keyword evidence="5" id="KW-0699">rRNA-binding</keyword>
<dbReference type="SMART" id="SM00739">
    <property type="entry name" value="KOW"/>
    <property type="match status" value="1"/>
</dbReference>
<dbReference type="InterPro" id="IPR014722">
    <property type="entry name" value="Rib_uL2_dom2"/>
</dbReference>
<proteinExistence type="inferred from homology"/>
<dbReference type="AlphaFoldDB" id="A0A1F5XI12"/>
<evidence type="ECO:0000256" key="1">
    <source>
        <dbReference type="ARBA" id="ARBA00010618"/>
    </source>
</evidence>
<reference evidence="8 9" key="1">
    <citation type="journal article" date="2016" name="Nat. Commun.">
        <title>Thousands of microbial genomes shed light on interconnected biogeochemical processes in an aquifer system.</title>
        <authorList>
            <person name="Anantharaman K."/>
            <person name="Brown C.T."/>
            <person name="Hug L.A."/>
            <person name="Sharon I."/>
            <person name="Castelle C.J."/>
            <person name="Probst A.J."/>
            <person name="Thomas B.C."/>
            <person name="Singh A."/>
            <person name="Wilkins M.J."/>
            <person name="Karaoz U."/>
            <person name="Brodie E.L."/>
            <person name="Williams K.H."/>
            <person name="Hubbard S.S."/>
            <person name="Banfield J.F."/>
        </authorList>
    </citation>
    <scope>NUCLEOTIDE SEQUENCE [LARGE SCALE GENOMIC DNA]</scope>
</reference>
<dbReference type="PANTHER" id="PTHR12903">
    <property type="entry name" value="MITOCHONDRIAL RIBOSOMAL PROTEIN L24"/>
    <property type="match status" value="1"/>
</dbReference>
<dbReference type="GO" id="GO:1990904">
    <property type="term" value="C:ribonucleoprotein complex"/>
    <property type="evidence" value="ECO:0007669"/>
    <property type="project" value="UniProtKB-KW"/>
</dbReference>
<dbReference type="GO" id="GO:0003735">
    <property type="term" value="F:structural constituent of ribosome"/>
    <property type="evidence" value="ECO:0007669"/>
    <property type="project" value="InterPro"/>
</dbReference>
<accession>A0A1F5XI12</accession>
<dbReference type="GO" id="GO:0006412">
    <property type="term" value="P:translation"/>
    <property type="evidence" value="ECO:0007669"/>
    <property type="project" value="UniProtKB-UniRule"/>
</dbReference>
<comment type="caution">
    <text evidence="8">The sequence shown here is derived from an EMBL/GenBank/DDBJ whole genome shotgun (WGS) entry which is preliminary data.</text>
</comment>
<dbReference type="PROSITE" id="PS01108">
    <property type="entry name" value="RIBOSOMAL_L24"/>
    <property type="match status" value="1"/>
</dbReference>
<dbReference type="InterPro" id="IPR005824">
    <property type="entry name" value="KOW"/>
</dbReference>
<dbReference type="Proteomes" id="UP000177346">
    <property type="component" value="Unassembled WGS sequence"/>
</dbReference>
<comment type="similarity">
    <text evidence="1 5 6">Belongs to the universal ribosomal protein uL24 family.</text>
</comment>
<evidence type="ECO:0000256" key="2">
    <source>
        <dbReference type="ARBA" id="ARBA00022980"/>
    </source>
</evidence>
<evidence type="ECO:0000313" key="9">
    <source>
        <dbReference type="Proteomes" id="UP000177346"/>
    </source>
</evidence>
<evidence type="ECO:0000259" key="7">
    <source>
        <dbReference type="SMART" id="SM00739"/>
    </source>
</evidence>
<dbReference type="GO" id="GO:0019843">
    <property type="term" value="F:rRNA binding"/>
    <property type="evidence" value="ECO:0007669"/>
    <property type="project" value="UniProtKB-UniRule"/>
</dbReference>
<name>A0A1F5XI12_9BACT</name>
<gene>
    <name evidence="5" type="primary">rplX</name>
    <name evidence="8" type="ORF">A3B19_02590</name>
</gene>
<dbReference type="InterPro" id="IPR005825">
    <property type="entry name" value="Ribosomal_uL24_CS"/>
</dbReference>
<dbReference type="EMBL" id="MFIF01000005">
    <property type="protein sequence ID" value="OGF87446.1"/>
    <property type="molecule type" value="Genomic_DNA"/>
</dbReference>
<dbReference type="Pfam" id="PF00467">
    <property type="entry name" value="KOW"/>
    <property type="match status" value="1"/>
</dbReference>
<dbReference type="Pfam" id="PF17136">
    <property type="entry name" value="ribosomal_L24"/>
    <property type="match status" value="1"/>
</dbReference>
<dbReference type="NCBIfam" id="TIGR01079">
    <property type="entry name" value="rplX_bact"/>
    <property type="match status" value="1"/>
</dbReference>
<sequence>MRIKKGDIVKIISGKDRGKQGKVLRASPKLEKIVVEGVALRKKHRRPRRQGQKGEVVTLPSPIHVSNTMLFCKNCNRGVRVGYQILEDGKKIRICKKCKNEV</sequence>
<dbReference type="GO" id="GO:0005840">
    <property type="term" value="C:ribosome"/>
    <property type="evidence" value="ECO:0007669"/>
    <property type="project" value="UniProtKB-KW"/>
</dbReference>
<comment type="subunit">
    <text evidence="5">Part of the 50S ribosomal subunit.</text>
</comment>
<protein>
    <recommendedName>
        <fullName evidence="4 5">Large ribosomal subunit protein uL24</fullName>
    </recommendedName>
</protein>
<dbReference type="InterPro" id="IPR057264">
    <property type="entry name" value="Ribosomal_uL24_C"/>
</dbReference>
<dbReference type="HAMAP" id="MF_01326_B">
    <property type="entry name" value="Ribosomal_uL24_B"/>
    <property type="match status" value="1"/>
</dbReference>
<dbReference type="InterPro" id="IPR041988">
    <property type="entry name" value="Ribosomal_uL24_KOW"/>
</dbReference>
<evidence type="ECO:0000256" key="3">
    <source>
        <dbReference type="ARBA" id="ARBA00023274"/>
    </source>
</evidence>
<dbReference type="InterPro" id="IPR008991">
    <property type="entry name" value="Translation_prot_SH3-like_sf"/>
</dbReference>
<comment type="function">
    <text evidence="5">One of two assembly initiator proteins, it binds directly to the 5'-end of the 23S rRNA, where it nucleates assembly of the 50S subunit.</text>
</comment>
<keyword evidence="3 5" id="KW-0687">Ribonucleoprotein</keyword>
<comment type="function">
    <text evidence="5">One of the proteins that surrounds the polypeptide exit tunnel on the outside of the subunit.</text>
</comment>
<evidence type="ECO:0000313" key="8">
    <source>
        <dbReference type="EMBL" id="OGF87446.1"/>
    </source>
</evidence>
<organism evidence="8 9">
    <name type="scientific">Candidatus Giovannonibacteria bacterium RIFCSPLOWO2_01_FULL_46_32</name>
    <dbReference type="NCBI Taxonomy" id="1798353"/>
    <lineage>
        <taxon>Bacteria</taxon>
        <taxon>Candidatus Giovannoniibacteriota</taxon>
    </lineage>
</organism>
<dbReference type="SUPFAM" id="SSF50104">
    <property type="entry name" value="Translation proteins SH3-like domain"/>
    <property type="match status" value="1"/>
</dbReference>
<dbReference type="CDD" id="cd06089">
    <property type="entry name" value="KOW_RPL26"/>
    <property type="match status" value="1"/>
</dbReference>
<feature type="domain" description="KOW" evidence="7">
    <location>
        <begin position="2"/>
        <end position="29"/>
    </location>
</feature>
<evidence type="ECO:0000256" key="6">
    <source>
        <dbReference type="RuleBase" id="RU003477"/>
    </source>
</evidence>
<keyword evidence="5" id="KW-0694">RNA-binding</keyword>
<dbReference type="InterPro" id="IPR003256">
    <property type="entry name" value="Ribosomal_uL24"/>
</dbReference>
<evidence type="ECO:0000256" key="4">
    <source>
        <dbReference type="ARBA" id="ARBA00035206"/>
    </source>
</evidence>